<dbReference type="OrthoDB" id="1720282at2759"/>
<evidence type="ECO:0000313" key="1">
    <source>
        <dbReference type="EMBL" id="KAF7823293.1"/>
    </source>
</evidence>
<dbReference type="Proteomes" id="UP000634136">
    <property type="component" value="Unassembled WGS sequence"/>
</dbReference>
<dbReference type="InterPro" id="IPR036691">
    <property type="entry name" value="Endo/exonu/phosph_ase_sf"/>
</dbReference>
<dbReference type="AlphaFoldDB" id="A0A834WJK6"/>
<gene>
    <name evidence="1" type="ORF">G2W53_021437</name>
</gene>
<reference evidence="1" key="1">
    <citation type="submission" date="2020-09" db="EMBL/GenBank/DDBJ databases">
        <title>Genome-Enabled Discovery of Anthraquinone Biosynthesis in Senna tora.</title>
        <authorList>
            <person name="Kang S.-H."/>
            <person name="Pandey R.P."/>
            <person name="Lee C.-M."/>
            <person name="Sim J.-S."/>
            <person name="Jeong J.-T."/>
            <person name="Choi B.-S."/>
            <person name="Jung M."/>
            <person name="Ginzburg D."/>
            <person name="Zhao K."/>
            <person name="Won S.Y."/>
            <person name="Oh T.-J."/>
            <person name="Yu Y."/>
            <person name="Kim N.-H."/>
            <person name="Lee O.R."/>
            <person name="Lee T.-H."/>
            <person name="Bashyal P."/>
            <person name="Kim T.-S."/>
            <person name="Lee W.-H."/>
            <person name="Kawkins C."/>
            <person name="Kim C.-K."/>
            <person name="Kim J.S."/>
            <person name="Ahn B.O."/>
            <person name="Rhee S.Y."/>
            <person name="Sohng J.K."/>
        </authorList>
    </citation>
    <scope>NUCLEOTIDE SEQUENCE</scope>
    <source>
        <tissue evidence="1">Leaf</tissue>
    </source>
</reference>
<organism evidence="1 2">
    <name type="scientific">Senna tora</name>
    <dbReference type="NCBI Taxonomy" id="362788"/>
    <lineage>
        <taxon>Eukaryota</taxon>
        <taxon>Viridiplantae</taxon>
        <taxon>Streptophyta</taxon>
        <taxon>Embryophyta</taxon>
        <taxon>Tracheophyta</taxon>
        <taxon>Spermatophyta</taxon>
        <taxon>Magnoliopsida</taxon>
        <taxon>eudicotyledons</taxon>
        <taxon>Gunneridae</taxon>
        <taxon>Pentapetalae</taxon>
        <taxon>rosids</taxon>
        <taxon>fabids</taxon>
        <taxon>Fabales</taxon>
        <taxon>Fabaceae</taxon>
        <taxon>Caesalpinioideae</taxon>
        <taxon>Cassia clade</taxon>
        <taxon>Senna</taxon>
    </lineage>
</organism>
<dbReference type="Gene3D" id="3.60.10.10">
    <property type="entry name" value="Endonuclease/exonuclease/phosphatase"/>
    <property type="match status" value="1"/>
</dbReference>
<protein>
    <submittedName>
        <fullName evidence="1">Putative ribonuclease H protein At1g65750 family</fullName>
    </submittedName>
</protein>
<accession>A0A834WJK6</accession>
<name>A0A834WJK6_9FABA</name>
<evidence type="ECO:0000313" key="2">
    <source>
        <dbReference type="Proteomes" id="UP000634136"/>
    </source>
</evidence>
<keyword evidence="2" id="KW-1185">Reference proteome</keyword>
<comment type="caution">
    <text evidence="1">The sequence shown here is derived from an EMBL/GenBank/DDBJ whole genome shotgun (WGS) entry which is preliminary data.</text>
</comment>
<dbReference type="EMBL" id="JAAIUW010000007">
    <property type="protein sequence ID" value="KAF7823293.1"/>
    <property type="molecule type" value="Genomic_DNA"/>
</dbReference>
<sequence>MHRPKVRIWWARREERGEKALGIKVNASLKDQSKPLDNVACTEIEVDKGSTAFEQVARDVYGSPNSGRRRELWERIQRIQPSSDIPWAIVSDFNAFLYDHEKFGGSTGESKPDGNFKNMVDSLGLVDLGFAGSGNTTLLSNFQNVREEQVFDKTGRAAEESKLGFALSTFICTRVRFHFLKDLQFSITVKIYGLVGGEVLGSG</sequence>
<proteinExistence type="predicted"/>